<dbReference type="Gene3D" id="1.20.1740.10">
    <property type="entry name" value="Amino acid/polyamine transporter I"/>
    <property type="match status" value="1"/>
</dbReference>
<dbReference type="EMBL" id="JAANBB010000181">
    <property type="protein sequence ID" value="KAF7547347.1"/>
    <property type="molecule type" value="Genomic_DNA"/>
</dbReference>
<dbReference type="Proteomes" id="UP000722485">
    <property type="component" value="Unassembled WGS sequence"/>
</dbReference>
<keyword evidence="2" id="KW-0813">Transport</keyword>
<keyword evidence="8" id="KW-1185">Reference proteome</keyword>
<evidence type="ECO:0000313" key="7">
    <source>
        <dbReference type="EMBL" id="KAF7547347.1"/>
    </source>
</evidence>
<dbReference type="AlphaFoldDB" id="A0A9P5L737"/>
<dbReference type="OrthoDB" id="3257095at2759"/>
<evidence type="ECO:0000256" key="3">
    <source>
        <dbReference type="ARBA" id="ARBA00022692"/>
    </source>
</evidence>
<feature type="transmembrane region" description="Helical" evidence="6">
    <location>
        <begin position="268"/>
        <end position="290"/>
    </location>
</feature>
<dbReference type="GO" id="GO:0022857">
    <property type="term" value="F:transmembrane transporter activity"/>
    <property type="evidence" value="ECO:0007669"/>
    <property type="project" value="InterPro"/>
</dbReference>
<name>A0A9P5L737_9HYPO</name>
<feature type="transmembrane region" description="Helical" evidence="6">
    <location>
        <begin position="160"/>
        <end position="179"/>
    </location>
</feature>
<keyword evidence="5 6" id="KW-0472">Membrane</keyword>
<organism evidence="7 8">
    <name type="scientific">Cylindrodendrum hubeiense</name>
    <dbReference type="NCBI Taxonomy" id="595255"/>
    <lineage>
        <taxon>Eukaryota</taxon>
        <taxon>Fungi</taxon>
        <taxon>Dikarya</taxon>
        <taxon>Ascomycota</taxon>
        <taxon>Pezizomycotina</taxon>
        <taxon>Sordariomycetes</taxon>
        <taxon>Hypocreomycetidae</taxon>
        <taxon>Hypocreales</taxon>
        <taxon>Nectriaceae</taxon>
        <taxon>Cylindrodendrum</taxon>
    </lineage>
</organism>
<comment type="caution">
    <text evidence="7">The sequence shown here is derived from an EMBL/GenBank/DDBJ whole genome shotgun (WGS) entry which is preliminary data.</text>
</comment>
<protein>
    <recommendedName>
        <fullName evidence="9">Choline transport protein</fullName>
    </recommendedName>
</protein>
<keyword evidence="4 6" id="KW-1133">Transmembrane helix</keyword>
<evidence type="ECO:0000256" key="2">
    <source>
        <dbReference type="ARBA" id="ARBA00022448"/>
    </source>
</evidence>
<dbReference type="GO" id="GO:0016020">
    <property type="term" value="C:membrane"/>
    <property type="evidence" value="ECO:0007669"/>
    <property type="project" value="UniProtKB-SubCell"/>
</dbReference>
<evidence type="ECO:0000256" key="4">
    <source>
        <dbReference type="ARBA" id="ARBA00022989"/>
    </source>
</evidence>
<keyword evidence="3 6" id="KW-0812">Transmembrane</keyword>
<evidence type="ECO:0000256" key="6">
    <source>
        <dbReference type="SAM" id="Phobius"/>
    </source>
</evidence>
<gene>
    <name evidence="7" type="ORF">G7Z17_g7791</name>
</gene>
<feature type="transmembrane region" description="Helical" evidence="6">
    <location>
        <begin position="37"/>
        <end position="62"/>
    </location>
</feature>
<dbReference type="Pfam" id="PF13520">
    <property type="entry name" value="AA_permease_2"/>
    <property type="match status" value="1"/>
</dbReference>
<evidence type="ECO:0008006" key="9">
    <source>
        <dbReference type="Google" id="ProtNLM"/>
    </source>
</evidence>
<feature type="transmembrane region" description="Helical" evidence="6">
    <location>
        <begin position="68"/>
        <end position="88"/>
    </location>
</feature>
<feature type="transmembrane region" description="Helical" evidence="6">
    <location>
        <begin position="117"/>
        <end position="140"/>
    </location>
</feature>
<evidence type="ECO:0000313" key="8">
    <source>
        <dbReference type="Proteomes" id="UP000722485"/>
    </source>
</evidence>
<sequence>MGNAPKADARKTETDDGFDHSDASVGVVLATPKPFGIISLIGMSYSISNTALASIGSLAVSLGGGGRIVFIWGLLIVFLTAFCIAVSLGELSSAMPHAGGQYYWTSRLAPERFKRGLSYLVGFLGWSGAVVTAASGTLAIPQFVLGMVVLVKPTFVIKSWMVFVGYQIANIAIFCLNLFERLLPKINIANLWISIVTTVVIFITILVKTNPKASAKEVFAQVDNVTGWPDGVAFISALVGPNWGFACLDAVTHMAEEVPNPERPLPKVLLYTVGLGISIGLPFMIGVMFCTTDLNSVVSTATGVPSLQLFYESTRSEHSYVAISYGMVLRST</sequence>
<proteinExistence type="predicted"/>
<evidence type="ECO:0000256" key="5">
    <source>
        <dbReference type="ARBA" id="ARBA00023136"/>
    </source>
</evidence>
<dbReference type="InterPro" id="IPR002293">
    <property type="entry name" value="AA/rel_permease1"/>
</dbReference>
<feature type="transmembrane region" description="Helical" evidence="6">
    <location>
        <begin position="186"/>
        <end position="207"/>
    </location>
</feature>
<dbReference type="PANTHER" id="PTHR45649:SF7">
    <property type="entry name" value="CHOLINE TRANSPORT PROTEIN"/>
    <property type="match status" value="1"/>
</dbReference>
<reference evidence="7" key="1">
    <citation type="submission" date="2020-03" db="EMBL/GenBank/DDBJ databases">
        <title>Draft Genome Sequence of Cylindrodendrum hubeiense.</title>
        <authorList>
            <person name="Buettner E."/>
            <person name="Kellner H."/>
        </authorList>
    </citation>
    <scope>NUCLEOTIDE SEQUENCE</scope>
    <source>
        <strain evidence="7">IHI 201604</strain>
    </source>
</reference>
<evidence type="ECO:0000256" key="1">
    <source>
        <dbReference type="ARBA" id="ARBA00004141"/>
    </source>
</evidence>
<comment type="subcellular location">
    <subcellularLocation>
        <location evidence="1">Membrane</location>
        <topology evidence="1">Multi-pass membrane protein</topology>
    </subcellularLocation>
</comment>
<accession>A0A9P5L737</accession>
<dbReference type="PANTHER" id="PTHR45649">
    <property type="entry name" value="AMINO-ACID PERMEASE BAT1"/>
    <property type="match status" value="1"/>
</dbReference>